<gene>
    <name evidence="3" type="ORF">PLOB_00040275</name>
</gene>
<dbReference type="PROSITE" id="PS50026">
    <property type="entry name" value="EGF_3"/>
    <property type="match status" value="1"/>
</dbReference>
<reference evidence="3 4" key="1">
    <citation type="submission" date="2022-05" db="EMBL/GenBank/DDBJ databases">
        <authorList>
            <consortium name="Genoscope - CEA"/>
            <person name="William W."/>
        </authorList>
    </citation>
    <scope>NUCLEOTIDE SEQUENCE [LARGE SCALE GENOMIC DNA]</scope>
</reference>
<evidence type="ECO:0000259" key="2">
    <source>
        <dbReference type="PROSITE" id="PS50026"/>
    </source>
</evidence>
<dbReference type="InterPro" id="IPR036056">
    <property type="entry name" value="Fibrinogen-like_C"/>
</dbReference>
<dbReference type="Proteomes" id="UP001159405">
    <property type="component" value="Unassembled WGS sequence"/>
</dbReference>
<dbReference type="NCBIfam" id="NF040941">
    <property type="entry name" value="GGGWT_bact"/>
    <property type="match status" value="1"/>
</dbReference>
<dbReference type="EMBL" id="CALNXK010000061">
    <property type="protein sequence ID" value="CAH3138709.1"/>
    <property type="molecule type" value="Genomic_DNA"/>
</dbReference>
<keyword evidence="4" id="KW-1185">Reference proteome</keyword>
<keyword evidence="1" id="KW-1015">Disulfide bond</keyword>
<feature type="disulfide bond" evidence="1">
    <location>
        <begin position="153"/>
        <end position="162"/>
    </location>
</feature>
<organism evidence="3 4">
    <name type="scientific">Porites lobata</name>
    <dbReference type="NCBI Taxonomy" id="104759"/>
    <lineage>
        <taxon>Eukaryota</taxon>
        <taxon>Metazoa</taxon>
        <taxon>Cnidaria</taxon>
        <taxon>Anthozoa</taxon>
        <taxon>Hexacorallia</taxon>
        <taxon>Scleractinia</taxon>
        <taxon>Fungiina</taxon>
        <taxon>Poritidae</taxon>
        <taxon>Porites</taxon>
    </lineage>
</organism>
<feature type="disulfide bond" evidence="1">
    <location>
        <begin position="134"/>
        <end position="151"/>
    </location>
</feature>
<dbReference type="SMART" id="SM00181">
    <property type="entry name" value="EGF"/>
    <property type="match status" value="1"/>
</dbReference>
<sequence>MFSSVDFLIMLSLPRISISFKYECHIIMQMQYTKKLIPGRFELDTTLMFKEPVPNKVMTGHVIRSETAPNEGSCRVKCYMEPNCVSINMGPLTGGQIKCELNNATAENEFVFDLRTKDAHTYLAIENPCSSSPCLHNGTCQAGFTSKGFRCICLPGFPGTNCEAKSCSDLKKIEPRAESGNYVIDPDGEGGLLPMYDVICDMTDKDGVGVAVISHDSENRTLVKGYDRKGSYSRDIHYTGANLSQIASLTRVSLRCEQFIKYECYHSRLLHSNNKVPFGWWVSRDDDKMTYWGGATENGKCACGMNNTCAKPSLGCNCDKNDKNWREDSGFLTDKTKLPVKQLRFGDTGDDILKEQGYHTLGKFKCYGMA</sequence>
<feature type="domain" description="EGF-like" evidence="2">
    <location>
        <begin position="125"/>
        <end position="163"/>
    </location>
</feature>
<dbReference type="PROSITE" id="PS00022">
    <property type="entry name" value="EGF_1"/>
    <property type="match status" value="1"/>
</dbReference>
<comment type="caution">
    <text evidence="1">Lacks conserved residue(s) required for the propagation of feature annotation.</text>
</comment>
<name>A0ABN8PAL4_9CNID</name>
<evidence type="ECO:0000313" key="3">
    <source>
        <dbReference type="EMBL" id="CAH3138709.1"/>
    </source>
</evidence>
<evidence type="ECO:0000256" key="1">
    <source>
        <dbReference type="PROSITE-ProRule" id="PRU00076"/>
    </source>
</evidence>
<protein>
    <recommendedName>
        <fullName evidence="2">EGF-like domain-containing protein</fullName>
    </recommendedName>
</protein>
<dbReference type="InterPro" id="IPR000742">
    <property type="entry name" value="EGF"/>
</dbReference>
<dbReference type="Gene3D" id="2.10.25.10">
    <property type="entry name" value="Laminin"/>
    <property type="match status" value="1"/>
</dbReference>
<dbReference type="SUPFAM" id="SSF57196">
    <property type="entry name" value="EGF/Laminin"/>
    <property type="match status" value="1"/>
</dbReference>
<keyword evidence="1" id="KW-0245">EGF-like domain</keyword>
<dbReference type="SUPFAM" id="SSF56496">
    <property type="entry name" value="Fibrinogen C-terminal domain-like"/>
    <property type="match status" value="1"/>
</dbReference>
<dbReference type="PROSITE" id="PS01186">
    <property type="entry name" value="EGF_2"/>
    <property type="match status" value="1"/>
</dbReference>
<proteinExistence type="predicted"/>
<evidence type="ECO:0000313" key="4">
    <source>
        <dbReference type="Proteomes" id="UP001159405"/>
    </source>
</evidence>
<comment type="caution">
    <text evidence="3">The sequence shown here is derived from an EMBL/GenBank/DDBJ whole genome shotgun (WGS) entry which is preliminary data.</text>
</comment>
<dbReference type="Pfam" id="PF00008">
    <property type="entry name" value="EGF"/>
    <property type="match status" value="1"/>
</dbReference>
<accession>A0ABN8PAL4</accession>
<dbReference type="Gene3D" id="2.60.120.1000">
    <property type="match status" value="1"/>
</dbReference>
<dbReference type="CDD" id="cd00054">
    <property type="entry name" value="EGF_CA"/>
    <property type="match status" value="1"/>
</dbReference>